<protein>
    <recommendedName>
        <fullName evidence="2">Nucleoside transporter/FeoB GTPase Gate domain-containing protein</fullName>
    </recommendedName>
</protein>
<dbReference type="OrthoDB" id="9797308at2"/>
<gene>
    <name evidence="3" type="ORF">AUP42_09320</name>
</gene>
<dbReference type="Proteomes" id="UP000076335">
    <property type="component" value="Unassembled WGS sequence"/>
</dbReference>
<feature type="transmembrane region" description="Helical" evidence="1">
    <location>
        <begin position="12"/>
        <end position="30"/>
    </location>
</feature>
<organism evidence="3 4">
    <name type="scientific">Thalassospira lucentensis</name>
    <dbReference type="NCBI Taxonomy" id="168935"/>
    <lineage>
        <taxon>Bacteria</taxon>
        <taxon>Pseudomonadati</taxon>
        <taxon>Pseudomonadota</taxon>
        <taxon>Alphaproteobacteria</taxon>
        <taxon>Rhodospirillales</taxon>
        <taxon>Thalassospiraceae</taxon>
        <taxon>Thalassospira</taxon>
    </lineage>
</organism>
<name>A0A154LBA4_9PROT</name>
<dbReference type="Pfam" id="PF07670">
    <property type="entry name" value="Gate"/>
    <property type="match status" value="1"/>
</dbReference>
<accession>A0A154LBA4</accession>
<evidence type="ECO:0000313" key="4">
    <source>
        <dbReference type="Proteomes" id="UP000076335"/>
    </source>
</evidence>
<dbReference type="AlphaFoldDB" id="A0A154LBA4"/>
<evidence type="ECO:0000259" key="2">
    <source>
        <dbReference type="Pfam" id="PF07670"/>
    </source>
</evidence>
<dbReference type="InterPro" id="IPR011642">
    <property type="entry name" value="Gate_dom"/>
</dbReference>
<keyword evidence="1" id="KW-0812">Transmembrane</keyword>
<feature type="transmembrane region" description="Helical" evidence="1">
    <location>
        <begin position="179"/>
        <end position="199"/>
    </location>
</feature>
<feature type="domain" description="Nucleoside transporter/FeoB GTPase Gate" evidence="2">
    <location>
        <begin position="185"/>
        <end position="275"/>
    </location>
</feature>
<feature type="transmembrane region" description="Helical" evidence="1">
    <location>
        <begin position="225"/>
        <end position="245"/>
    </location>
</feature>
<evidence type="ECO:0000313" key="3">
    <source>
        <dbReference type="EMBL" id="KZB69085.1"/>
    </source>
</evidence>
<sequence length="324" mass="34949">MHRYFLNLLNRSQRLFITLIKVMLPVMIIVRIADEFGAVAFTSDLLSPVMSLIGLPPEAGLIWATCALVSIYGAVGAFIGLSAHLDMTAAQLSALCAMMLFAHGLPVEQAIVKRAGASFVATTALRLGTAVFYAALVTWISDTTGWLSEPVDFSWMAGSETVIAATGLEGWIDWTIQTVKSLVVSFAVIVGLLVLLDILEKTGITDRITRGMMPILRVSGLSRDVAPVTTIGVLLGLTYGGALIIDEARKKNFPPRTLFLSLSWLSLSHSLIEDTAIMLALGADIWVVLVGRVILTLLIIAALARLTLRWQREPEQLATDSASS</sequence>
<keyword evidence="1" id="KW-0472">Membrane</keyword>
<dbReference type="EMBL" id="LPVY01000002">
    <property type="protein sequence ID" value="KZB69085.1"/>
    <property type="molecule type" value="Genomic_DNA"/>
</dbReference>
<feature type="transmembrane region" description="Helical" evidence="1">
    <location>
        <begin position="285"/>
        <end position="304"/>
    </location>
</feature>
<evidence type="ECO:0000256" key="1">
    <source>
        <dbReference type="SAM" id="Phobius"/>
    </source>
</evidence>
<feature type="transmembrane region" description="Helical" evidence="1">
    <location>
        <begin position="62"/>
        <end position="83"/>
    </location>
</feature>
<reference evidence="3 4" key="1">
    <citation type="submission" date="2015-12" db="EMBL/GenBank/DDBJ databases">
        <title>Genome sequence of Thalassospira lucentensis MCCC 1A02072.</title>
        <authorList>
            <person name="Lu L."/>
            <person name="Lai Q."/>
            <person name="Shao Z."/>
            <person name="Qian P."/>
        </authorList>
    </citation>
    <scope>NUCLEOTIDE SEQUENCE [LARGE SCALE GENOMIC DNA]</scope>
    <source>
        <strain evidence="3 4">MCCC 1A02072</strain>
    </source>
</reference>
<feature type="transmembrane region" description="Helical" evidence="1">
    <location>
        <begin position="119"/>
        <end position="141"/>
    </location>
</feature>
<keyword evidence="1" id="KW-1133">Transmembrane helix</keyword>
<comment type="caution">
    <text evidence="3">The sequence shown here is derived from an EMBL/GenBank/DDBJ whole genome shotgun (WGS) entry which is preliminary data.</text>
</comment>
<proteinExistence type="predicted"/>